<dbReference type="Proteomes" id="UP000193411">
    <property type="component" value="Unassembled WGS sequence"/>
</dbReference>
<keyword evidence="3" id="KW-1185">Reference proteome</keyword>
<sequence>MILSFLCLGIPTMHDECHALRDSCLGAQLGCPSSVGSSHLALTTFAAFFFDTGAAVFFCTVICLWTIQCHTMRNSPFHSPLSTNGAPHVDVPSSALPAPNAAVAVAVAVAPLPSSYALVPPLPVSHPALASGTA</sequence>
<keyword evidence="1" id="KW-0472">Membrane</keyword>
<keyword evidence="1" id="KW-0812">Transmembrane</keyword>
<evidence type="ECO:0000313" key="2">
    <source>
        <dbReference type="EMBL" id="ORZ30516.1"/>
    </source>
</evidence>
<protein>
    <submittedName>
        <fullName evidence="2">Uncharacterized protein</fullName>
    </submittedName>
</protein>
<gene>
    <name evidence="2" type="ORF">BCR44DRAFT_69938</name>
</gene>
<keyword evidence="1" id="KW-1133">Transmembrane helix</keyword>
<name>A0A1Y2H7E3_9FUNG</name>
<dbReference type="AlphaFoldDB" id="A0A1Y2H7E3"/>
<feature type="transmembrane region" description="Helical" evidence="1">
    <location>
        <begin position="43"/>
        <end position="67"/>
    </location>
</feature>
<evidence type="ECO:0000256" key="1">
    <source>
        <dbReference type="SAM" id="Phobius"/>
    </source>
</evidence>
<organism evidence="2 3">
    <name type="scientific">Catenaria anguillulae PL171</name>
    <dbReference type="NCBI Taxonomy" id="765915"/>
    <lineage>
        <taxon>Eukaryota</taxon>
        <taxon>Fungi</taxon>
        <taxon>Fungi incertae sedis</taxon>
        <taxon>Blastocladiomycota</taxon>
        <taxon>Blastocladiomycetes</taxon>
        <taxon>Blastocladiales</taxon>
        <taxon>Catenariaceae</taxon>
        <taxon>Catenaria</taxon>
    </lineage>
</organism>
<dbReference type="EMBL" id="MCFL01000083">
    <property type="protein sequence ID" value="ORZ30516.1"/>
    <property type="molecule type" value="Genomic_DNA"/>
</dbReference>
<evidence type="ECO:0000313" key="3">
    <source>
        <dbReference type="Proteomes" id="UP000193411"/>
    </source>
</evidence>
<accession>A0A1Y2H7E3</accession>
<proteinExistence type="predicted"/>
<comment type="caution">
    <text evidence="2">The sequence shown here is derived from an EMBL/GenBank/DDBJ whole genome shotgun (WGS) entry which is preliminary data.</text>
</comment>
<reference evidence="2 3" key="1">
    <citation type="submission" date="2016-07" db="EMBL/GenBank/DDBJ databases">
        <title>Pervasive Adenine N6-methylation of Active Genes in Fungi.</title>
        <authorList>
            <consortium name="DOE Joint Genome Institute"/>
            <person name="Mondo S.J."/>
            <person name="Dannebaum R.O."/>
            <person name="Kuo R.C."/>
            <person name="Labutti K."/>
            <person name="Haridas S."/>
            <person name="Kuo A."/>
            <person name="Salamov A."/>
            <person name="Ahrendt S.R."/>
            <person name="Lipzen A."/>
            <person name="Sullivan W."/>
            <person name="Andreopoulos W.B."/>
            <person name="Clum A."/>
            <person name="Lindquist E."/>
            <person name="Daum C."/>
            <person name="Ramamoorthy G.K."/>
            <person name="Gryganskyi A."/>
            <person name="Culley D."/>
            <person name="Magnuson J.K."/>
            <person name="James T.Y."/>
            <person name="O'Malley M.A."/>
            <person name="Stajich J.E."/>
            <person name="Spatafora J.W."/>
            <person name="Visel A."/>
            <person name="Grigoriev I.V."/>
        </authorList>
    </citation>
    <scope>NUCLEOTIDE SEQUENCE [LARGE SCALE GENOMIC DNA]</scope>
    <source>
        <strain evidence="2 3">PL171</strain>
    </source>
</reference>